<evidence type="ECO:0000313" key="2">
    <source>
        <dbReference type="EMBL" id="PAA92131.1"/>
    </source>
</evidence>
<proteinExistence type="predicted"/>
<dbReference type="AlphaFoldDB" id="A0A267H1G1"/>
<protein>
    <submittedName>
        <fullName evidence="2">Uncharacterized protein</fullName>
    </submittedName>
</protein>
<evidence type="ECO:0000313" key="3">
    <source>
        <dbReference type="Proteomes" id="UP000215902"/>
    </source>
</evidence>
<dbReference type="Proteomes" id="UP000215902">
    <property type="component" value="Unassembled WGS sequence"/>
</dbReference>
<feature type="signal peptide" evidence="1">
    <location>
        <begin position="1"/>
        <end position="30"/>
    </location>
</feature>
<sequence length="74" mass="8650">MTFTGRLTHLATSLALVLLLICALHTEAIGLRPWKYDRIYRDEPSDLGGLEKKINYHGCKFIRDWGWDCSWINR</sequence>
<comment type="caution">
    <text evidence="2">The sequence shown here is derived from an EMBL/GenBank/DDBJ whole genome shotgun (WGS) entry which is preliminary data.</text>
</comment>
<evidence type="ECO:0000256" key="1">
    <source>
        <dbReference type="SAM" id="SignalP"/>
    </source>
</evidence>
<reference evidence="2 3" key="1">
    <citation type="submission" date="2017-06" db="EMBL/GenBank/DDBJ databases">
        <title>A platform for efficient transgenesis in Macrostomum lignano, a flatworm model organism for stem cell research.</title>
        <authorList>
            <person name="Berezikov E."/>
        </authorList>
    </citation>
    <scope>NUCLEOTIDE SEQUENCE [LARGE SCALE GENOMIC DNA]</scope>
    <source>
        <strain evidence="2">DV1</strain>
        <tissue evidence="2">Whole organism</tissue>
    </source>
</reference>
<dbReference type="EMBL" id="NIVC01000061">
    <property type="protein sequence ID" value="PAA92131.1"/>
    <property type="molecule type" value="Genomic_DNA"/>
</dbReference>
<gene>
    <name evidence="2" type="ORF">BOX15_Mlig033806g1</name>
</gene>
<accession>A0A267H1G1</accession>
<keyword evidence="3" id="KW-1185">Reference proteome</keyword>
<name>A0A267H1G1_9PLAT</name>
<feature type="chain" id="PRO_5013351940" evidence="1">
    <location>
        <begin position="31"/>
        <end position="74"/>
    </location>
</feature>
<keyword evidence="1" id="KW-0732">Signal</keyword>
<organism evidence="2 3">
    <name type="scientific">Macrostomum lignano</name>
    <dbReference type="NCBI Taxonomy" id="282301"/>
    <lineage>
        <taxon>Eukaryota</taxon>
        <taxon>Metazoa</taxon>
        <taxon>Spiralia</taxon>
        <taxon>Lophotrochozoa</taxon>
        <taxon>Platyhelminthes</taxon>
        <taxon>Rhabditophora</taxon>
        <taxon>Macrostomorpha</taxon>
        <taxon>Macrostomida</taxon>
        <taxon>Macrostomidae</taxon>
        <taxon>Macrostomum</taxon>
    </lineage>
</organism>